<dbReference type="GeneID" id="25914189"/>
<dbReference type="InterPro" id="IPR011989">
    <property type="entry name" value="ARM-like"/>
</dbReference>
<dbReference type="AlphaFoldDB" id="A0A0L0FCF6"/>
<sequence>MYIAHIRTANADADDIPYSVTAHLGITNQRHIYNGVAILIACVYVEIDNTPAFVQALLQGSNNTWQRLMNEQRATEPALLCELLSVLAVNQAVCEPLGQAYDPQFLRLFPDCLAVYRTLGTSGFNTSLRTGSGLAEPSVYIVAVQRAILLLARTYMAAVRRDDYTPMRDHTITPLLQTVVPLYCDGALDEHVLLLLVHVSTILKVCYDDTGGKLEN</sequence>
<dbReference type="Gene3D" id="1.25.10.10">
    <property type="entry name" value="Leucine-rich Repeat Variant"/>
    <property type="match status" value="1"/>
</dbReference>
<accession>A0A0L0FCF6</accession>
<dbReference type="EMBL" id="KQ245189">
    <property type="protein sequence ID" value="KNC73758.1"/>
    <property type="molecule type" value="Genomic_DNA"/>
</dbReference>
<keyword evidence="2" id="KW-1185">Reference proteome</keyword>
<name>A0A0L0FCF6_9EUKA</name>
<evidence type="ECO:0000313" key="1">
    <source>
        <dbReference type="EMBL" id="KNC73758.1"/>
    </source>
</evidence>
<gene>
    <name evidence="1" type="ORF">SARC_13685</name>
</gene>
<dbReference type="STRING" id="667725.A0A0L0FCF6"/>
<dbReference type="RefSeq" id="XP_014147660.1">
    <property type="nucleotide sequence ID" value="XM_014292185.1"/>
</dbReference>
<proteinExistence type="predicted"/>
<evidence type="ECO:0000313" key="2">
    <source>
        <dbReference type="Proteomes" id="UP000054560"/>
    </source>
</evidence>
<organism evidence="1 2">
    <name type="scientific">Sphaeroforma arctica JP610</name>
    <dbReference type="NCBI Taxonomy" id="667725"/>
    <lineage>
        <taxon>Eukaryota</taxon>
        <taxon>Ichthyosporea</taxon>
        <taxon>Ichthyophonida</taxon>
        <taxon>Sphaeroforma</taxon>
    </lineage>
</organism>
<reference evidence="1 2" key="1">
    <citation type="submission" date="2011-02" db="EMBL/GenBank/DDBJ databases">
        <title>The Genome Sequence of Sphaeroforma arctica JP610.</title>
        <authorList>
            <consortium name="The Broad Institute Genome Sequencing Platform"/>
            <person name="Russ C."/>
            <person name="Cuomo C."/>
            <person name="Young S.K."/>
            <person name="Zeng Q."/>
            <person name="Gargeya S."/>
            <person name="Alvarado L."/>
            <person name="Berlin A."/>
            <person name="Chapman S.B."/>
            <person name="Chen Z."/>
            <person name="Freedman E."/>
            <person name="Gellesch M."/>
            <person name="Goldberg J."/>
            <person name="Griggs A."/>
            <person name="Gujja S."/>
            <person name="Heilman E."/>
            <person name="Heiman D."/>
            <person name="Howarth C."/>
            <person name="Mehta T."/>
            <person name="Neiman D."/>
            <person name="Pearson M."/>
            <person name="Roberts A."/>
            <person name="Saif S."/>
            <person name="Shea T."/>
            <person name="Shenoy N."/>
            <person name="Sisk P."/>
            <person name="Stolte C."/>
            <person name="Sykes S."/>
            <person name="White J."/>
            <person name="Yandava C."/>
            <person name="Burger G."/>
            <person name="Gray M.W."/>
            <person name="Holland P.W.H."/>
            <person name="King N."/>
            <person name="Lang F.B.F."/>
            <person name="Roger A.J."/>
            <person name="Ruiz-Trillo I."/>
            <person name="Haas B."/>
            <person name="Nusbaum C."/>
            <person name="Birren B."/>
        </authorList>
    </citation>
    <scope>NUCLEOTIDE SEQUENCE [LARGE SCALE GENOMIC DNA]</scope>
    <source>
        <strain evidence="1 2">JP610</strain>
    </source>
</reference>
<dbReference type="Proteomes" id="UP000054560">
    <property type="component" value="Unassembled WGS sequence"/>
</dbReference>
<protein>
    <submittedName>
        <fullName evidence="1">Uncharacterized protein</fullName>
    </submittedName>
</protein>